<keyword evidence="2" id="KW-1185">Reference proteome</keyword>
<reference evidence="1 2" key="1">
    <citation type="submission" date="2019-09" db="EMBL/GenBank/DDBJ databases">
        <title>Complete genome sequencing of four Arcobacter species reveals a diverse suite of mobile elements.</title>
        <authorList>
            <person name="Miller W.G."/>
            <person name="Yee E."/>
            <person name="Bono J.L."/>
        </authorList>
    </citation>
    <scope>NUCLEOTIDE SEQUENCE [LARGE SCALE GENOMIC DNA]</scope>
    <source>
        <strain evidence="1 2">LMG 26638</strain>
    </source>
</reference>
<dbReference type="RefSeq" id="WP_130233638.1">
    <property type="nucleotide sequence ID" value="NZ_BMEF01000045.1"/>
</dbReference>
<dbReference type="InterPro" id="IPR032809">
    <property type="entry name" value="Put_HupE_UreJ"/>
</dbReference>
<evidence type="ECO:0000313" key="2">
    <source>
        <dbReference type="Proteomes" id="UP000322726"/>
    </source>
</evidence>
<proteinExistence type="predicted"/>
<dbReference type="OrthoDB" id="9808870at2"/>
<protein>
    <submittedName>
        <fullName evidence="1">HupE/UreJ family protein</fullName>
    </submittedName>
</protein>
<dbReference type="KEGG" id="apai:APAC_1606"/>
<reference evidence="2" key="2">
    <citation type="submission" date="2019-09" db="EMBL/GenBank/DDBJ databases">
        <title>Complete genome sequencing of four Arcobacter species reveals a diverse suite of mobile elements.</title>
        <authorList>
            <person name="On S.L.W."/>
            <person name="Miller W.G."/>
            <person name="Biggs P."/>
            <person name="Cornelius A."/>
            <person name="Vandamme P."/>
        </authorList>
    </citation>
    <scope>NUCLEOTIDE SEQUENCE [LARGE SCALE GENOMIC DNA]</scope>
    <source>
        <strain evidence="2">LMG 26638</strain>
    </source>
</reference>
<sequence>MLKICLLFLCLVSVSLGHGMSEAEKQIIVEGGNLHYIYVGAVHMLWGYDHLLFVLGIIFFLQSFKNIVKYITTFTIGHSITLIYATFNSIEINYYLIDAIIALSVCLIGIINLGTFRKFINFTTSRMLGLIFILGLIHGLGLSTRLQQLPLDPNQLFLNIISFNVGIELGQIIALAVMLVFINIIRKSKNFNLFSLVVNSFIVIAGVYFFIVQLSEYKFSISQNNNFKDEIIIVIKAKGEKEYKVWQIPDENLIYSWETSPKTNLFFDFHGEPASSINGYFESFKETTSSKDSGSRVSTFIGTHGWYWKNNSNNDVVLTLKLDGEYRRMDKK</sequence>
<dbReference type="EMBL" id="CP035928">
    <property type="protein sequence ID" value="QEP34703.1"/>
    <property type="molecule type" value="Genomic_DNA"/>
</dbReference>
<name>A0A5C2H793_9BACT</name>
<dbReference type="AlphaFoldDB" id="A0A5C2H793"/>
<organism evidence="1 2">
    <name type="scientific">Malaciobacter pacificus</name>
    <dbReference type="NCBI Taxonomy" id="1080223"/>
    <lineage>
        <taxon>Bacteria</taxon>
        <taxon>Pseudomonadati</taxon>
        <taxon>Campylobacterota</taxon>
        <taxon>Epsilonproteobacteria</taxon>
        <taxon>Campylobacterales</taxon>
        <taxon>Arcobacteraceae</taxon>
        <taxon>Malaciobacter</taxon>
    </lineage>
</organism>
<reference evidence="1 2" key="3">
    <citation type="submission" date="2019-09" db="EMBL/GenBank/DDBJ databases">
        <title>Taxonomic note: a critical rebuttal of the proposed division of the genus Arcobacter into six genera, emended descriptions of Arcobacter anaerophilus and the genus Arcobacter, and an assessment of genus-level boundaries for Epsilonproteobacteria using in silico genomic comparator tools.</title>
        <authorList>
            <person name="On S.L.W."/>
            <person name="Miller W.G."/>
            <person name="Biggs P."/>
            <person name="Cornelius A."/>
            <person name="Vandamme P."/>
        </authorList>
    </citation>
    <scope>NUCLEOTIDE SEQUENCE [LARGE SCALE GENOMIC DNA]</scope>
    <source>
        <strain evidence="1 2">LMG 26638</strain>
    </source>
</reference>
<gene>
    <name evidence="1" type="ORF">APAC_1606</name>
</gene>
<dbReference type="Proteomes" id="UP000322726">
    <property type="component" value="Chromosome"/>
</dbReference>
<dbReference type="Pfam" id="PF13795">
    <property type="entry name" value="HupE_UreJ_2"/>
    <property type="match status" value="1"/>
</dbReference>
<evidence type="ECO:0000313" key="1">
    <source>
        <dbReference type="EMBL" id="QEP34703.1"/>
    </source>
</evidence>
<accession>A0A5C2H793</accession>